<dbReference type="Proteomes" id="UP000031036">
    <property type="component" value="Unassembled WGS sequence"/>
</dbReference>
<evidence type="ECO:0000313" key="1">
    <source>
        <dbReference type="EMBL" id="KHN73453.1"/>
    </source>
</evidence>
<dbReference type="EMBL" id="JPKZ01003109">
    <property type="protein sequence ID" value="KHN73453.1"/>
    <property type="molecule type" value="Genomic_DNA"/>
</dbReference>
<organism evidence="1 2">
    <name type="scientific">Toxocara canis</name>
    <name type="common">Canine roundworm</name>
    <dbReference type="NCBI Taxonomy" id="6265"/>
    <lineage>
        <taxon>Eukaryota</taxon>
        <taxon>Metazoa</taxon>
        <taxon>Ecdysozoa</taxon>
        <taxon>Nematoda</taxon>
        <taxon>Chromadorea</taxon>
        <taxon>Rhabditida</taxon>
        <taxon>Spirurina</taxon>
        <taxon>Ascaridomorpha</taxon>
        <taxon>Ascaridoidea</taxon>
        <taxon>Toxocaridae</taxon>
        <taxon>Toxocara</taxon>
    </lineage>
</organism>
<keyword evidence="2" id="KW-1185">Reference proteome</keyword>
<reference evidence="1 2" key="1">
    <citation type="submission" date="2014-11" db="EMBL/GenBank/DDBJ databases">
        <title>Genetic blueprint of the zoonotic pathogen Toxocara canis.</title>
        <authorList>
            <person name="Zhu X.-Q."/>
            <person name="Korhonen P.K."/>
            <person name="Cai H."/>
            <person name="Young N.D."/>
            <person name="Nejsum P."/>
            <person name="von Samson-Himmelstjerna G."/>
            <person name="Boag P.R."/>
            <person name="Tan P."/>
            <person name="Li Q."/>
            <person name="Min J."/>
            <person name="Yang Y."/>
            <person name="Wang X."/>
            <person name="Fang X."/>
            <person name="Hall R.S."/>
            <person name="Hofmann A."/>
            <person name="Sternberg P.W."/>
            <person name="Jex A.R."/>
            <person name="Gasser R.B."/>
        </authorList>
    </citation>
    <scope>NUCLEOTIDE SEQUENCE [LARGE SCALE GENOMIC DNA]</scope>
    <source>
        <strain evidence="1">PN_DK_2014</strain>
    </source>
</reference>
<dbReference type="AlphaFoldDB" id="A0A0B2UVK8"/>
<sequence length="126" mass="14402">MMNTTSTYVNNAYAVIDNLLNLSQQQPTIQKDLLFHMIISYHKLLPFSFKTSKMKIFQRSSNSIPALPTSPLKACCLASTNRQKYEYSVSLSQNKHKKDHSKKPRISHRAIFTLRLSALQTNSPSK</sequence>
<gene>
    <name evidence="1" type="ORF">Tcan_00827</name>
</gene>
<comment type="caution">
    <text evidence="1">The sequence shown here is derived from an EMBL/GenBank/DDBJ whole genome shotgun (WGS) entry which is preliminary data.</text>
</comment>
<name>A0A0B2UVK8_TOXCA</name>
<protein>
    <submittedName>
        <fullName evidence="1">Uncharacterized protein</fullName>
    </submittedName>
</protein>
<evidence type="ECO:0000313" key="2">
    <source>
        <dbReference type="Proteomes" id="UP000031036"/>
    </source>
</evidence>
<proteinExistence type="predicted"/>
<feature type="non-terminal residue" evidence="1">
    <location>
        <position position="126"/>
    </location>
</feature>
<accession>A0A0B2UVK8</accession>